<dbReference type="GO" id="GO:0016757">
    <property type="term" value="F:glycosyltransferase activity"/>
    <property type="evidence" value="ECO:0007669"/>
    <property type="project" value="InterPro"/>
</dbReference>
<dbReference type="RefSeq" id="WP_017181209.1">
    <property type="nucleotide sequence ID" value="NZ_CP022745.1"/>
</dbReference>
<dbReference type="InterPro" id="IPR028098">
    <property type="entry name" value="Glyco_trans_4-like_N"/>
</dbReference>
<feature type="compositionally biased region" description="Basic and acidic residues" evidence="1">
    <location>
        <begin position="12"/>
        <end position="21"/>
    </location>
</feature>
<organism evidence="4 5">
    <name type="scientific">Sphingobium xenophagum</name>
    <dbReference type="NCBI Taxonomy" id="121428"/>
    <lineage>
        <taxon>Bacteria</taxon>
        <taxon>Pseudomonadati</taxon>
        <taxon>Pseudomonadota</taxon>
        <taxon>Alphaproteobacteria</taxon>
        <taxon>Sphingomonadales</taxon>
        <taxon>Sphingomonadaceae</taxon>
        <taxon>Sphingobium</taxon>
    </lineage>
</organism>
<protein>
    <submittedName>
        <fullName evidence="4">Lipopolysaccharide biosynthesis protein</fullName>
    </submittedName>
</protein>
<gene>
    <name evidence="4" type="ORF">CJD35_04490</name>
</gene>
<dbReference type="SUPFAM" id="SSF53756">
    <property type="entry name" value="UDP-Glycosyltransferase/glycogen phosphorylase"/>
    <property type="match status" value="1"/>
</dbReference>
<feature type="domain" description="Glycosyl transferase family 1" evidence="2">
    <location>
        <begin position="206"/>
        <end position="350"/>
    </location>
</feature>
<dbReference type="CDD" id="cd03801">
    <property type="entry name" value="GT4_PimA-like"/>
    <property type="match status" value="1"/>
</dbReference>
<sequence>MTHMSPQAGQHDLPEKGRPEKGRKVMVLTTMTHASGAPIAALRLAAGLEASGHEVKAVFLYHREPMNGADYPAQKLLGHVPRTPADMLRIIVRLWRCLRAHRPDVIIMFLPLASVVGANVARLAGIRRRIMSFRVPRDTYSPVMRAADRLSAWLGSYTDVVGVSRAMLAGCAAYPRWLRDRAVVIHNGLKDWPRSTLDKGAARALFGLPTDGRLVGALGRLEEQKNPELLVEALAQCPAHVHLVLAGSGSLHDRVVALADSLGVQDRLHLLGDVPRDKVPHLLAAIDLFAQPSRFEGQSNALLEALHAGLPCLVSDIAEQVETLVGDDGRAAGQVLPLDDPAAWARAMAEEGQGADLDAIIAERAALFTFAAMMRSYNALLRAR</sequence>
<dbReference type="InterPro" id="IPR001296">
    <property type="entry name" value="Glyco_trans_1"/>
</dbReference>
<evidence type="ECO:0000259" key="3">
    <source>
        <dbReference type="Pfam" id="PF13579"/>
    </source>
</evidence>
<dbReference type="Proteomes" id="UP000217141">
    <property type="component" value="Chromosome I"/>
</dbReference>
<evidence type="ECO:0000256" key="1">
    <source>
        <dbReference type="SAM" id="MobiDB-lite"/>
    </source>
</evidence>
<evidence type="ECO:0000259" key="2">
    <source>
        <dbReference type="Pfam" id="PF00534"/>
    </source>
</evidence>
<feature type="domain" description="Glycosyltransferase subfamily 4-like N-terminal" evidence="3">
    <location>
        <begin position="36"/>
        <end position="188"/>
    </location>
</feature>
<evidence type="ECO:0000313" key="4">
    <source>
        <dbReference type="EMBL" id="ASY43793.1"/>
    </source>
</evidence>
<dbReference type="KEGG" id="shyd:CJD35_04490"/>
<evidence type="ECO:0000313" key="5">
    <source>
        <dbReference type="Proteomes" id="UP000217141"/>
    </source>
</evidence>
<dbReference type="Gene3D" id="3.40.50.2000">
    <property type="entry name" value="Glycogen Phosphorylase B"/>
    <property type="match status" value="2"/>
</dbReference>
<dbReference type="AlphaFoldDB" id="A0A249MR12"/>
<name>A0A249MR12_SPHXE</name>
<dbReference type="EMBL" id="CP022745">
    <property type="protein sequence ID" value="ASY43793.1"/>
    <property type="molecule type" value="Genomic_DNA"/>
</dbReference>
<dbReference type="Pfam" id="PF13579">
    <property type="entry name" value="Glyco_trans_4_4"/>
    <property type="match status" value="1"/>
</dbReference>
<dbReference type="PANTHER" id="PTHR12526">
    <property type="entry name" value="GLYCOSYLTRANSFERASE"/>
    <property type="match status" value="1"/>
</dbReference>
<proteinExistence type="predicted"/>
<accession>A0A249MR12</accession>
<feature type="region of interest" description="Disordered" evidence="1">
    <location>
        <begin position="1"/>
        <end position="21"/>
    </location>
</feature>
<reference evidence="4 5" key="1">
    <citation type="submission" date="2017-08" db="EMBL/GenBank/DDBJ databases">
        <title>Whole Genome Sequence of Sphingobium hydrophobicum C1: Insights into Adaption to the Electronic-waste Contaminated Sediment.</title>
        <authorList>
            <person name="Song D."/>
            <person name="Chen X."/>
            <person name="Xu M."/>
        </authorList>
    </citation>
    <scope>NUCLEOTIDE SEQUENCE [LARGE SCALE GENOMIC DNA]</scope>
    <source>
        <strain evidence="4 5">C1</strain>
    </source>
</reference>
<dbReference type="Pfam" id="PF00534">
    <property type="entry name" value="Glycos_transf_1"/>
    <property type="match status" value="1"/>
</dbReference>